<sequence>MASVVSNEEPLLAPKNDLLEEAIKQSGLQEILSELQSVATEGANASKSTLKQKRKNETTLKKNVSKIVKLHDNRDIEKTMISSDVSLVSNSPNTNLRRANIIQSSIKTNMSRNYFPNLDEHYCYMRYRNQLGQQVRRRDYVQTYLQKPTILASSQENNELENDMTLNVIPHGLKPELKAYIKNYIYNCIKNPEVKSENTAFTQDAAQYTLANSLARLKELKEENEELQKQLAEAKGASNDDDGRMLVEQSGGGA</sequence>
<keyword evidence="3" id="KW-1185">Reference proteome</keyword>
<comment type="caution">
    <text evidence="2">The sequence shown here is derived from an EMBL/GenBank/DDBJ whole genome shotgun (WGS) entry which is preliminary data.</text>
</comment>
<dbReference type="EMBL" id="JAFNEN010001470">
    <property type="protein sequence ID" value="KAG8173829.1"/>
    <property type="molecule type" value="Genomic_DNA"/>
</dbReference>
<accession>A0AAV6TQK3</accession>
<feature type="region of interest" description="Disordered" evidence="1">
    <location>
        <begin position="226"/>
        <end position="254"/>
    </location>
</feature>
<organism evidence="2 3">
    <name type="scientific">Oedothorax gibbosus</name>
    <dbReference type="NCBI Taxonomy" id="931172"/>
    <lineage>
        <taxon>Eukaryota</taxon>
        <taxon>Metazoa</taxon>
        <taxon>Ecdysozoa</taxon>
        <taxon>Arthropoda</taxon>
        <taxon>Chelicerata</taxon>
        <taxon>Arachnida</taxon>
        <taxon>Araneae</taxon>
        <taxon>Araneomorphae</taxon>
        <taxon>Entelegynae</taxon>
        <taxon>Araneoidea</taxon>
        <taxon>Linyphiidae</taxon>
        <taxon>Erigoninae</taxon>
        <taxon>Oedothorax</taxon>
    </lineage>
</organism>
<name>A0AAV6TQK3_9ARAC</name>
<evidence type="ECO:0000313" key="3">
    <source>
        <dbReference type="Proteomes" id="UP000827092"/>
    </source>
</evidence>
<gene>
    <name evidence="2" type="ORF">JTE90_016318</name>
</gene>
<evidence type="ECO:0000313" key="2">
    <source>
        <dbReference type="EMBL" id="KAG8173829.1"/>
    </source>
</evidence>
<reference evidence="2 3" key="1">
    <citation type="journal article" date="2022" name="Nat. Ecol. Evol.">
        <title>A masculinizing supergene underlies an exaggerated male reproductive morph in a spider.</title>
        <authorList>
            <person name="Hendrickx F."/>
            <person name="De Corte Z."/>
            <person name="Sonet G."/>
            <person name="Van Belleghem S.M."/>
            <person name="Kostlbacher S."/>
            <person name="Vangestel C."/>
        </authorList>
    </citation>
    <scope>NUCLEOTIDE SEQUENCE [LARGE SCALE GENOMIC DNA]</scope>
    <source>
        <strain evidence="2">W744_W776</strain>
    </source>
</reference>
<dbReference type="Proteomes" id="UP000827092">
    <property type="component" value="Unassembled WGS sequence"/>
</dbReference>
<proteinExistence type="predicted"/>
<evidence type="ECO:0000256" key="1">
    <source>
        <dbReference type="SAM" id="MobiDB-lite"/>
    </source>
</evidence>
<dbReference type="AlphaFoldDB" id="A0AAV6TQK3"/>
<protein>
    <submittedName>
        <fullName evidence="2">Uncharacterized protein</fullName>
    </submittedName>
</protein>